<dbReference type="EMBL" id="JACHET010000001">
    <property type="protein sequence ID" value="MBB6183418.1"/>
    <property type="molecule type" value="Genomic_DNA"/>
</dbReference>
<dbReference type="RefSeq" id="WP_043100669.1">
    <property type="nucleotide sequence ID" value="NZ_JACHET010000001.1"/>
</dbReference>
<dbReference type="InterPro" id="IPR005631">
    <property type="entry name" value="SDH"/>
</dbReference>
<gene>
    <name evidence="8" type="ORF">HNQ86_000763</name>
    <name evidence="7" type="ORF">LF63_0107250</name>
</gene>
<dbReference type="InterPro" id="IPR036714">
    <property type="entry name" value="SDH_sf"/>
</dbReference>
<name>A0A099CYN7_9GAMM</name>
<dbReference type="AlphaFoldDB" id="A0A099CYN7"/>
<evidence type="ECO:0000256" key="5">
    <source>
        <dbReference type="ARBA" id="ARBA00022490"/>
    </source>
</evidence>
<proteinExistence type="inferred from homology"/>
<dbReference type="PANTHER" id="PTHR39585">
    <property type="entry name" value="FAD ASSEMBLY FACTOR SDHE"/>
    <property type="match status" value="1"/>
</dbReference>
<dbReference type="Proteomes" id="UP000560000">
    <property type="component" value="Unassembled WGS sequence"/>
</dbReference>
<dbReference type="HOGENOM" id="CLU_103054_2_0_6"/>
<evidence type="ECO:0000256" key="2">
    <source>
        <dbReference type="ARBA" id="ARBA00004496"/>
    </source>
</evidence>
<dbReference type="Proteomes" id="UP000029708">
    <property type="component" value="Unassembled WGS sequence"/>
</dbReference>
<accession>A0A099CYN7</accession>
<protein>
    <recommendedName>
        <fullName evidence="4">FAD assembly factor SdhE</fullName>
    </recommendedName>
</protein>
<dbReference type="Pfam" id="PF03937">
    <property type="entry name" value="Sdh5"/>
    <property type="match status" value="1"/>
</dbReference>
<dbReference type="InterPro" id="IPR050531">
    <property type="entry name" value="SdhE_FAD_assembly_factor"/>
</dbReference>
<dbReference type="GO" id="GO:0005737">
    <property type="term" value="C:cytoplasm"/>
    <property type="evidence" value="ECO:0007669"/>
    <property type="project" value="UniProtKB-SubCell"/>
</dbReference>
<comment type="subcellular location">
    <subcellularLocation>
        <location evidence="2">Cytoplasm</location>
    </subcellularLocation>
</comment>
<comment type="function">
    <text evidence="1">An FAD assembly protein, which accelerates covalent attachment of the cofactor into other proteins. Plays an essential role in the assembly of succinate dehydrogenase (SDH, respiratory complex II), an enzyme complex that is a component of both the tricarboxylic acid cycle and the electron transport chain, and which couples the oxidation of succinate to fumarate with the reduction of ubiquinone (coenzyme Q) to ubiquinol. Required for flavinylation (covalent attachment of FAD) of the flavoprotein subunit SdhA of SDH and other flavinylated proteins as well.</text>
</comment>
<keyword evidence="6" id="KW-0143">Chaperone</keyword>
<dbReference type="SUPFAM" id="SSF109910">
    <property type="entry name" value="YgfY-like"/>
    <property type="match status" value="1"/>
</dbReference>
<sequence>MSNTPLARLRWRCRRGTKELDALYGWWLENRYPDADADTQQAFEELLDVQDPDLWDWTIGRGEAPRADWRAIIDVIRAQHRL</sequence>
<evidence type="ECO:0000256" key="6">
    <source>
        <dbReference type="ARBA" id="ARBA00023186"/>
    </source>
</evidence>
<dbReference type="Gene3D" id="1.10.150.250">
    <property type="entry name" value="Flavinator of succinate dehydrogenase"/>
    <property type="match status" value="1"/>
</dbReference>
<evidence type="ECO:0000256" key="3">
    <source>
        <dbReference type="ARBA" id="ARBA00008571"/>
    </source>
</evidence>
<dbReference type="EMBL" id="JROI01000010">
    <property type="protein sequence ID" value="KGI78135.1"/>
    <property type="molecule type" value="Genomic_DNA"/>
</dbReference>
<dbReference type="GO" id="GO:0006105">
    <property type="term" value="P:succinate metabolic process"/>
    <property type="evidence" value="ECO:0007669"/>
    <property type="project" value="TreeGrafter"/>
</dbReference>
<comment type="similarity">
    <text evidence="3">Belongs to the SdhE FAD assembly factor family.</text>
</comment>
<organism evidence="7 9">
    <name type="scientific">Oleiagrimonas soli</name>
    <dbReference type="NCBI Taxonomy" id="1543381"/>
    <lineage>
        <taxon>Bacteria</taxon>
        <taxon>Pseudomonadati</taxon>
        <taxon>Pseudomonadota</taxon>
        <taxon>Gammaproteobacteria</taxon>
        <taxon>Lysobacterales</taxon>
        <taxon>Rhodanobacteraceae</taxon>
        <taxon>Oleiagrimonas</taxon>
    </lineage>
</organism>
<comment type="caution">
    <text evidence="7">The sequence shown here is derived from an EMBL/GenBank/DDBJ whole genome shotgun (WGS) entry which is preliminary data.</text>
</comment>
<dbReference type="PANTHER" id="PTHR39585:SF1">
    <property type="entry name" value="FAD ASSEMBLY FACTOR SDHE"/>
    <property type="match status" value="1"/>
</dbReference>
<keyword evidence="5" id="KW-0963">Cytoplasm</keyword>
<evidence type="ECO:0000256" key="1">
    <source>
        <dbReference type="ARBA" id="ARBA00003135"/>
    </source>
</evidence>
<reference evidence="7 9" key="1">
    <citation type="submission" date="2014-09" db="EMBL/GenBank/DDBJ databases">
        <title>Xanthomonadaceae 3.5X direct submission.</title>
        <authorList>
            <person name="Fang T."/>
            <person name="Wang H."/>
        </authorList>
    </citation>
    <scope>NUCLEOTIDE SEQUENCE [LARGE SCALE GENOMIC DNA]</scope>
    <source>
        <strain evidence="7 9">3.5X</strain>
    </source>
</reference>
<dbReference type="OrthoDB" id="9180899at2"/>
<dbReference type="STRING" id="1543381.LF63_0107250"/>
<keyword evidence="9" id="KW-1185">Reference proteome</keyword>
<reference evidence="8 10" key="2">
    <citation type="submission" date="2020-08" db="EMBL/GenBank/DDBJ databases">
        <title>Genomic Encyclopedia of Type Strains, Phase IV (KMG-IV): sequencing the most valuable type-strain genomes for metagenomic binning, comparative biology and taxonomic classification.</title>
        <authorList>
            <person name="Goeker M."/>
        </authorList>
    </citation>
    <scope>NUCLEOTIDE SEQUENCE [LARGE SCALE GENOMIC DNA]</scope>
    <source>
        <strain evidence="8 10">DSM 107085</strain>
    </source>
</reference>
<evidence type="ECO:0000313" key="9">
    <source>
        <dbReference type="Proteomes" id="UP000029708"/>
    </source>
</evidence>
<evidence type="ECO:0000313" key="7">
    <source>
        <dbReference type="EMBL" id="KGI78135.1"/>
    </source>
</evidence>
<evidence type="ECO:0000313" key="10">
    <source>
        <dbReference type="Proteomes" id="UP000560000"/>
    </source>
</evidence>
<evidence type="ECO:0000313" key="8">
    <source>
        <dbReference type="EMBL" id="MBB6183418.1"/>
    </source>
</evidence>
<evidence type="ECO:0000256" key="4">
    <source>
        <dbReference type="ARBA" id="ARBA00019418"/>
    </source>
</evidence>